<keyword evidence="2" id="KW-1185">Reference proteome</keyword>
<feature type="non-terminal residue" evidence="1">
    <location>
        <position position="1"/>
    </location>
</feature>
<proteinExistence type="predicted"/>
<evidence type="ECO:0000313" key="2">
    <source>
        <dbReference type="Proteomes" id="UP001482620"/>
    </source>
</evidence>
<dbReference type="Proteomes" id="UP001482620">
    <property type="component" value="Unassembled WGS sequence"/>
</dbReference>
<reference evidence="1 2" key="1">
    <citation type="submission" date="2021-06" db="EMBL/GenBank/DDBJ databases">
        <authorList>
            <person name="Palmer J.M."/>
        </authorList>
    </citation>
    <scope>NUCLEOTIDE SEQUENCE [LARGE SCALE GENOMIC DNA]</scope>
    <source>
        <strain evidence="2">if_2019</strain>
        <tissue evidence="1">Muscle</tissue>
    </source>
</reference>
<comment type="caution">
    <text evidence="1">The sequence shown here is derived from an EMBL/GenBank/DDBJ whole genome shotgun (WGS) entry which is preliminary data.</text>
</comment>
<organism evidence="1 2">
    <name type="scientific">Ilyodon furcidens</name>
    <name type="common">goldbreast splitfin</name>
    <dbReference type="NCBI Taxonomy" id="33524"/>
    <lineage>
        <taxon>Eukaryota</taxon>
        <taxon>Metazoa</taxon>
        <taxon>Chordata</taxon>
        <taxon>Craniata</taxon>
        <taxon>Vertebrata</taxon>
        <taxon>Euteleostomi</taxon>
        <taxon>Actinopterygii</taxon>
        <taxon>Neopterygii</taxon>
        <taxon>Teleostei</taxon>
        <taxon>Neoteleostei</taxon>
        <taxon>Acanthomorphata</taxon>
        <taxon>Ovalentaria</taxon>
        <taxon>Atherinomorphae</taxon>
        <taxon>Cyprinodontiformes</taxon>
        <taxon>Goodeidae</taxon>
        <taxon>Ilyodon</taxon>
    </lineage>
</organism>
<dbReference type="EMBL" id="JAHRIQ010083276">
    <property type="protein sequence ID" value="MEQ2248623.1"/>
    <property type="molecule type" value="Genomic_DNA"/>
</dbReference>
<sequence>EAENIRMRCVCCCSAASSKAKTQQVKVQDSSAQATSYLIGPLDSGSWTGTGLTFINSVSPRYSADPSALR</sequence>
<name>A0ABV0UWR3_9TELE</name>
<protein>
    <submittedName>
        <fullName evidence="1">Uncharacterized protein</fullName>
    </submittedName>
</protein>
<gene>
    <name evidence="1" type="ORF">ILYODFUR_020847</name>
</gene>
<evidence type="ECO:0000313" key="1">
    <source>
        <dbReference type="EMBL" id="MEQ2248623.1"/>
    </source>
</evidence>
<accession>A0ABV0UWR3</accession>